<dbReference type="SUPFAM" id="SSF52172">
    <property type="entry name" value="CheY-like"/>
    <property type="match status" value="1"/>
</dbReference>
<organism evidence="3 4">
    <name type="scientific">Phormidium tenue FACHB-1050</name>
    <dbReference type="NCBI Taxonomy" id="2692857"/>
    <lineage>
        <taxon>Bacteria</taxon>
        <taxon>Bacillati</taxon>
        <taxon>Cyanobacteriota</taxon>
        <taxon>Cyanophyceae</taxon>
        <taxon>Oscillatoriophycideae</taxon>
        <taxon>Oscillatoriales</taxon>
        <taxon>Oscillatoriaceae</taxon>
        <taxon>Phormidium</taxon>
    </lineage>
</organism>
<dbReference type="SMART" id="SM00448">
    <property type="entry name" value="REC"/>
    <property type="match status" value="1"/>
</dbReference>
<dbReference type="PROSITE" id="PS50110">
    <property type="entry name" value="RESPONSE_REGULATORY"/>
    <property type="match status" value="1"/>
</dbReference>
<comment type="caution">
    <text evidence="3">The sequence shown here is derived from an EMBL/GenBank/DDBJ whole genome shotgun (WGS) entry which is preliminary data.</text>
</comment>
<dbReference type="InterPro" id="IPR011006">
    <property type="entry name" value="CheY-like_superfamily"/>
</dbReference>
<sequence length="597" mass="67550">MSDEIYRLLLIDGDRIFRMGMRSWLAQFSELEVVAEAETVAEAVEFLQGAGDLDLVILDLNINAKNSESAAIDRQSGLELCQRLKSEYPQLPILVLSSPQPSELVEMVLLAGVEGYCLKGNNPDELITAIRLVASGNQYLDDLQRLVSQLSNQANRLMRNLPEQTVVAIVKRNFYLSGIRGIDRVLAEVKANLANTNSDQISDQITKMILAGQARELQAARWLVNRLWGQQTEPAMPPANTVSNLDEKYTVFDGEISDRTTTKANNTAQDQTEAQSRNNALAVQASLWDKTVNKLQSSLLNISKTPLEIDILKDEKKRQLLYIALRQIEQIITDLRFSQIQPSQLELKIPDILKSIWQETIINFFGKYYVLNNIDSEVNVVDVLLKDEEIVQTEFLDKIPQFDNLLSHLLFETELVIDDSSAAIGTPEAMQRVEMILDNLIIQIANAVTQPLLNNFANIEEIKHNFYRYNLLATREIERFRNDLSWKYRLEKYIAEPQLIFESRHVLLTFADRGIKRITIYTPRNQELQQLEGVQLAVTLVLELQDAIAPRLKSAIAFIGSGFVYVLTNVIGRGIGLIGRGVVQGIGNAWQENRNKK</sequence>
<evidence type="ECO:0000313" key="3">
    <source>
        <dbReference type="EMBL" id="MBD2319346.1"/>
    </source>
</evidence>
<evidence type="ECO:0000259" key="2">
    <source>
        <dbReference type="PROSITE" id="PS50110"/>
    </source>
</evidence>
<dbReference type="Proteomes" id="UP000618445">
    <property type="component" value="Unassembled WGS sequence"/>
</dbReference>
<dbReference type="PANTHER" id="PTHR45566">
    <property type="entry name" value="HTH-TYPE TRANSCRIPTIONAL REGULATOR YHJB-RELATED"/>
    <property type="match status" value="1"/>
</dbReference>
<dbReference type="Pfam" id="PF12452">
    <property type="entry name" value="DUF3685"/>
    <property type="match status" value="1"/>
</dbReference>
<feature type="modified residue" description="4-aspartylphosphate" evidence="1">
    <location>
        <position position="59"/>
    </location>
</feature>
<protein>
    <submittedName>
        <fullName evidence="3">DUF3685 domain-containing protein</fullName>
    </submittedName>
</protein>
<keyword evidence="4" id="KW-1185">Reference proteome</keyword>
<dbReference type="Pfam" id="PF00072">
    <property type="entry name" value="Response_reg"/>
    <property type="match status" value="1"/>
</dbReference>
<dbReference type="Gene3D" id="3.40.50.2300">
    <property type="match status" value="1"/>
</dbReference>
<proteinExistence type="predicted"/>
<gene>
    <name evidence="3" type="ORF">H6G05_21205</name>
</gene>
<name>A0ABR8CFH8_9CYAN</name>
<dbReference type="PIRSF" id="PIRSF026434">
    <property type="entry name" value="RR_ycf55_prd"/>
    <property type="match status" value="1"/>
</dbReference>
<dbReference type="InterPro" id="IPR058245">
    <property type="entry name" value="NreC/VraR/RcsB-like_REC"/>
</dbReference>
<accession>A0ABR8CFH8</accession>
<dbReference type="CDD" id="cd17535">
    <property type="entry name" value="REC_NarL-like"/>
    <property type="match status" value="1"/>
</dbReference>
<reference evidence="3 4" key="1">
    <citation type="journal article" date="2020" name="ISME J.">
        <title>Comparative genomics reveals insights into cyanobacterial evolution and habitat adaptation.</title>
        <authorList>
            <person name="Chen M.Y."/>
            <person name="Teng W.K."/>
            <person name="Zhao L."/>
            <person name="Hu C.X."/>
            <person name="Zhou Y.K."/>
            <person name="Han B.P."/>
            <person name="Song L.R."/>
            <person name="Shu W.S."/>
        </authorList>
    </citation>
    <scope>NUCLEOTIDE SEQUENCE [LARGE SCALE GENOMIC DNA]</scope>
    <source>
        <strain evidence="3 4">FACHB-1050</strain>
    </source>
</reference>
<dbReference type="RefSeq" id="WP_190581252.1">
    <property type="nucleotide sequence ID" value="NZ_CAWPQU010000043.1"/>
</dbReference>
<dbReference type="EMBL" id="JACJQY010000048">
    <property type="protein sequence ID" value="MBD2319346.1"/>
    <property type="molecule type" value="Genomic_DNA"/>
</dbReference>
<dbReference type="InterPro" id="IPR022552">
    <property type="entry name" value="UPF_Ycf55"/>
</dbReference>
<evidence type="ECO:0000256" key="1">
    <source>
        <dbReference type="PROSITE-ProRule" id="PRU00169"/>
    </source>
</evidence>
<dbReference type="PANTHER" id="PTHR45566:SF2">
    <property type="entry name" value="NARL SUBFAMILY"/>
    <property type="match status" value="1"/>
</dbReference>
<evidence type="ECO:0000313" key="4">
    <source>
        <dbReference type="Proteomes" id="UP000618445"/>
    </source>
</evidence>
<dbReference type="InterPro" id="IPR016837">
    <property type="entry name" value="Uncharacterised_Ycf55_cyanobac"/>
</dbReference>
<dbReference type="InterPro" id="IPR001789">
    <property type="entry name" value="Sig_transdc_resp-reg_receiver"/>
</dbReference>
<feature type="domain" description="Response regulatory" evidence="2">
    <location>
        <begin position="7"/>
        <end position="134"/>
    </location>
</feature>
<dbReference type="InterPro" id="IPR051015">
    <property type="entry name" value="EvgA-like"/>
</dbReference>
<keyword evidence="1" id="KW-0597">Phosphoprotein</keyword>